<sequence length="83" mass="8798">MGLVTMILGLPLAPVRGVVSLADVIREQVDKELYDPASVRRELEAAEEARAAGEISAEEEAEIQQRALSRLTGSDPAPPAEGS</sequence>
<gene>
    <name evidence="2" type="ORF">B1813_03755</name>
</gene>
<dbReference type="Proteomes" id="UP000192591">
    <property type="component" value="Unassembled WGS sequence"/>
</dbReference>
<dbReference type="RefSeq" id="WP_024874169.1">
    <property type="nucleotide sequence ID" value="NZ_AZUM01000001.1"/>
</dbReference>
<accession>A0A1V9A9G1</accession>
<evidence type="ECO:0000256" key="1">
    <source>
        <dbReference type="SAM" id="MobiDB-lite"/>
    </source>
</evidence>
<name>A0A1V9A9G1_SACPI</name>
<dbReference type="OrthoDB" id="3541554at2"/>
<dbReference type="STRING" id="1962155.B1813_03755"/>
<reference evidence="2 3" key="1">
    <citation type="submission" date="2017-02" db="EMBL/GenBank/DDBJ databases">
        <title>Draft genome of Saccharomonospora sp. 154.</title>
        <authorList>
            <person name="Alonso-Carmona G.S."/>
            <person name="De La Haba R."/>
            <person name="Vera-Gargallo B."/>
            <person name="Sandoval-Trujillo A.H."/>
            <person name="Ramirez-Duran N."/>
            <person name="Ventosa A."/>
        </authorList>
    </citation>
    <scope>NUCLEOTIDE SEQUENCE [LARGE SCALE GENOMIC DNA]</scope>
    <source>
        <strain evidence="2 3">LRS4.154</strain>
    </source>
</reference>
<dbReference type="Pfam" id="PF05120">
    <property type="entry name" value="GvpG"/>
    <property type="match status" value="1"/>
</dbReference>
<keyword evidence="3" id="KW-1185">Reference proteome</keyword>
<organism evidence="2 3">
    <name type="scientific">Saccharomonospora piscinae</name>
    <dbReference type="NCBI Taxonomy" id="687388"/>
    <lineage>
        <taxon>Bacteria</taxon>
        <taxon>Bacillati</taxon>
        <taxon>Actinomycetota</taxon>
        <taxon>Actinomycetes</taxon>
        <taxon>Pseudonocardiales</taxon>
        <taxon>Pseudonocardiaceae</taxon>
        <taxon>Saccharomonospora</taxon>
    </lineage>
</organism>
<feature type="region of interest" description="Disordered" evidence="1">
    <location>
        <begin position="50"/>
        <end position="83"/>
    </location>
</feature>
<dbReference type="AlphaFoldDB" id="A0A1V9A9G1"/>
<comment type="caution">
    <text evidence="2">The sequence shown here is derived from an EMBL/GenBank/DDBJ whole genome shotgun (WGS) entry which is preliminary data.</text>
</comment>
<dbReference type="InterPro" id="IPR007804">
    <property type="entry name" value="GvpG"/>
</dbReference>
<protein>
    <submittedName>
        <fullName evidence="2">Gas vesicle protein G</fullName>
    </submittedName>
</protein>
<dbReference type="EMBL" id="MWIH01000003">
    <property type="protein sequence ID" value="OQO93666.1"/>
    <property type="molecule type" value="Genomic_DNA"/>
</dbReference>
<evidence type="ECO:0000313" key="2">
    <source>
        <dbReference type="EMBL" id="OQO93666.1"/>
    </source>
</evidence>
<evidence type="ECO:0000313" key="3">
    <source>
        <dbReference type="Proteomes" id="UP000192591"/>
    </source>
</evidence>
<proteinExistence type="predicted"/>